<dbReference type="RefSeq" id="WP_048128609.1">
    <property type="nucleotide sequence ID" value="NZ_CP009515.1"/>
</dbReference>
<evidence type="ECO:0000313" key="1">
    <source>
        <dbReference type="EMBL" id="AKB76390.1"/>
    </source>
</evidence>
<sequence>MMRFIKYHPRSNTYVIEKRVFFEEDLMLDGNVIVGQDVKFWKNLTVSGRLELGKGSIIQGNVKAENALICAAAQILGRIDTVSELCLLDGARVNVAACEGDIRVRPGCFLGSVKAGGTLELVGKVAVKRVEPLTKVIIRAEQ</sequence>
<dbReference type="AlphaFoldDB" id="A0A0E3WTK8"/>
<dbReference type="PATRIC" id="fig|1434111.4.peg.4126"/>
<dbReference type="HOGENOM" id="CLU_151088_0_0_2"/>
<dbReference type="Proteomes" id="UP000033072">
    <property type="component" value="Chromosome"/>
</dbReference>
<accession>A0A0E3WTK8</accession>
<proteinExistence type="predicted"/>
<dbReference type="GeneID" id="24808012"/>
<protein>
    <recommendedName>
        <fullName evidence="3">Polymer-forming cytoskeletal protein</fullName>
    </recommendedName>
</protein>
<evidence type="ECO:0000313" key="2">
    <source>
        <dbReference type="Proteomes" id="UP000033072"/>
    </source>
</evidence>
<dbReference type="KEGG" id="mls:MSLAZ_3129"/>
<dbReference type="OrthoDB" id="114270at2157"/>
<name>A0A0E3WTK8_9EURY</name>
<organism evidence="1 2">
    <name type="scientific">Methanosarcina lacustris Z-7289</name>
    <dbReference type="NCBI Taxonomy" id="1434111"/>
    <lineage>
        <taxon>Archaea</taxon>
        <taxon>Methanobacteriati</taxon>
        <taxon>Methanobacteriota</taxon>
        <taxon>Stenosarchaea group</taxon>
        <taxon>Methanomicrobia</taxon>
        <taxon>Methanosarcinales</taxon>
        <taxon>Methanosarcinaceae</taxon>
        <taxon>Methanosarcina</taxon>
    </lineage>
</organism>
<dbReference type="InterPro" id="IPR011004">
    <property type="entry name" value="Trimer_LpxA-like_sf"/>
</dbReference>
<keyword evidence="2" id="KW-1185">Reference proteome</keyword>
<gene>
    <name evidence="1" type="ORF">MSLAZ_3129</name>
</gene>
<dbReference type="EMBL" id="CP009515">
    <property type="protein sequence ID" value="AKB76390.1"/>
    <property type="molecule type" value="Genomic_DNA"/>
</dbReference>
<reference evidence="1 2" key="1">
    <citation type="submission" date="2014-07" db="EMBL/GenBank/DDBJ databases">
        <title>Methanogenic archaea and the global carbon cycle.</title>
        <authorList>
            <person name="Henriksen J.R."/>
            <person name="Luke J."/>
            <person name="Reinhart S."/>
            <person name="Benedict M.N."/>
            <person name="Youngblut N.D."/>
            <person name="Metcalf M.E."/>
            <person name="Whitaker R.J."/>
            <person name="Metcalf W.W."/>
        </authorList>
    </citation>
    <scope>NUCLEOTIDE SEQUENCE [LARGE SCALE GENOMIC DNA]</scope>
    <source>
        <strain evidence="1 2">Z-7289</strain>
    </source>
</reference>
<evidence type="ECO:0008006" key="3">
    <source>
        <dbReference type="Google" id="ProtNLM"/>
    </source>
</evidence>
<dbReference type="SUPFAM" id="SSF51161">
    <property type="entry name" value="Trimeric LpxA-like enzymes"/>
    <property type="match status" value="1"/>
</dbReference>
<dbReference type="Gene3D" id="2.160.10.10">
    <property type="entry name" value="Hexapeptide repeat proteins"/>
    <property type="match status" value="1"/>
</dbReference>